<proteinExistence type="predicted"/>
<dbReference type="Proteomes" id="UP000001304">
    <property type="component" value="Chromosome"/>
</dbReference>
<dbReference type="InterPro" id="IPR027417">
    <property type="entry name" value="P-loop_NTPase"/>
</dbReference>
<dbReference type="GO" id="GO:0005524">
    <property type="term" value="F:ATP binding"/>
    <property type="evidence" value="ECO:0007669"/>
    <property type="project" value="InterPro"/>
</dbReference>
<reference evidence="2 3" key="1">
    <citation type="journal article" date="2010" name="Stand. Genomic Sci.">
        <title>Complete genome sequence of Ignisphaera aggregans type strain (AQ1.S1).</title>
        <authorList>
            <person name="Goker M."/>
            <person name="Held B."/>
            <person name="Lapidus A."/>
            <person name="Nolan M."/>
            <person name="Spring S."/>
            <person name="Yasawong M."/>
            <person name="Lucas S."/>
            <person name="Glavina Del Rio T."/>
            <person name="Tice H."/>
            <person name="Cheng J.F."/>
            <person name="Goodwin L."/>
            <person name="Tapia R."/>
            <person name="Pitluck S."/>
            <person name="Liolios K."/>
            <person name="Ivanova N."/>
            <person name="Mavromatis K."/>
            <person name="Mikhailova N."/>
            <person name="Pati A."/>
            <person name="Chen A."/>
            <person name="Palaniappan K."/>
            <person name="Brambilla E."/>
            <person name="Land M."/>
            <person name="Hauser L."/>
            <person name="Chang Y.J."/>
            <person name="Jeffries C.D."/>
            <person name="Brettin T."/>
            <person name="Detter J.C."/>
            <person name="Han C."/>
            <person name="Rohde M."/>
            <person name="Sikorski J."/>
            <person name="Woyke T."/>
            <person name="Bristow J."/>
            <person name="Eisen J.A."/>
            <person name="Markowitz V."/>
            <person name="Hugenholtz P."/>
            <person name="Kyrpides N.C."/>
            <person name="Klenk H.P."/>
        </authorList>
    </citation>
    <scope>NUCLEOTIDE SEQUENCE [LARGE SCALE GENOMIC DNA]</scope>
    <source>
        <strain evidence="3">DSM 17230 / JCM 13409 / AQ1.S1</strain>
    </source>
</reference>
<dbReference type="PIRSF" id="PIRSF002849">
    <property type="entry name" value="AAA_ATPase_chaperone_MoxR_prd"/>
    <property type="match status" value="1"/>
</dbReference>
<evidence type="ECO:0000259" key="1">
    <source>
        <dbReference type="SMART" id="SM00382"/>
    </source>
</evidence>
<keyword evidence="3" id="KW-1185">Reference proteome</keyword>
<dbReference type="STRING" id="583356.Igag_0971"/>
<protein>
    <submittedName>
        <fullName evidence="2">ATPase associated with various cellular activities AAA_3</fullName>
    </submittedName>
</protein>
<organism evidence="2 3">
    <name type="scientific">Ignisphaera aggregans (strain DSM 17230 / JCM 13409 / AQ1.S1)</name>
    <dbReference type="NCBI Taxonomy" id="583356"/>
    <lineage>
        <taxon>Archaea</taxon>
        <taxon>Thermoproteota</taxon>
        <taxon>Thermoprotei</taxon>
        <taxon>Desulfurococcales</taxon>
        <taxon>Desulfurococcaceae</taxon>
        <taxon>Ignisphaera</taxon>
    </lineage>
</organism>
<evidence type="ECO:0000313" key="3">
    <source>
        <dbReference type="Proteomes" id="UP000001304"/>
    </source>
</evidence>
<dbReference type="GO" id="GO:0016887">
    <property type="term" value="F:ATP hydrolysis activity"/>
    <property type="evidence" value="ECO:0007669"/>
    <property type="project" value="InterPro"/>
</dbReference>
<dbReference type="HOGENOM" id="CLU_034716_2_0_2"/>
<dbReference type="Gene3D" id="3.40.50.300">
    <property type="entry name" value="P-loop containing nucleotide triphosphate hydrolases"/>
    <property type="match status" value="1"/>
</dbReference>
<dbReference type="PANTHER" id="PTHR42759">
    <property type="entry name" value="MOXR FAMILY PROTEIN"/>
    <property type="match status" value="1"/>
</dbReference>
<dbReference type="EMBL" id="CP002098">
    <property type="protein sequence ID" value="ADM27786.1"/>
    <property type="molecule type" value="Genomic_DNA"/>
</dbReference>
<sequence length="353" mass="39977">MAMKIDIDDIRRSIEEIYRQLNKAVIGYEEEKRIIIASLLANGHVLLEGVPGIAKTTLAKALARCLGLSESTAHVYNDIIYKGFSRIQFTPDLMPADIIGTMVFNPSTKSFDIRLGPVFTYILLADEINRAIPRTQSALLQAMQEREVTIGGKTYPLEIRSQGKFFFVIATQNPIEQEGTYPLPEAQIDRFMVRVIMGYPKTLEDERKILELHMKRVSEPVEDVEKILDPIWIVMAQEFIAKNIEIDSIAMNYIVKIVRATRPEINEGISKYFELGVSPRAAIALMRMAKVFAVMRGSQRVTIDDIDHVLFYVFNHRVIPNMETVIDRGGGFKARIDVVREGLEIAKKFARGG</sequence>
<dbReference type="InterPro" id="IPR041628">
    <property type="entry name" value="ChlI/MoxR_AAA_lid"/>
</dbReference>
<dbReference type="InterPro" id="IPR011703">
    <property type="entry name" value="ATPase_AAA-3"/>
</dbReference>
<dbReference type="KEGG" id="iag:Igag_0971"/>
<dbReference type="Gene3D" id="1.10.8.80">
    <property type="entry name" value="Magnesium chelatase subunit I, C-Terminal domain"/>
    <property type="match status" value="1"/>
</dbReference>
<dbReference type="InterPro" id="IPR050764">
    <property type="entry name" value="CbbQ/NirQ/NorQ/GpvN"/>
</dbReference>
<accession>E0SNJ0</accession>
<evidence type="ECO:0000313" key="2">
    <source>
        <dbReference type="EMBL" id="ADM27786.1"/>
    </source>
</evidence>
<dbReference type="BioCyc" id="IAGG583356:GHAH-954-MONOMER"/>
<gene>
    <name evidence="2" type="ordered locus">Igag_0971</name>
</gene>
<dbReference type="Pfam" id="PF07726">
    <property type="entry name" value="AAA_3"/>
    <property type="match status" value="1"/>
</dbReference>
<feature type="domain" description="AAA+ ATPase" evidence="1">
    <location>
        <begin position="41"/>
        <end position="201"/>
    </location>
</feature>
<name>E0SNJ0_IGNAA</name>
<dbReference type="SMART" id="SM00382">
    <property type="entry name" value="AAA"/>
    <property type="match status" value="1"/>
</dbReference>
<dbReference type="Pfam" id="PF17863">
    <property type="entry name" value="AAA_lid_2"/>
    <property type="match status" value="1"/>
</dbReference>
<dbReference type="PANTHER" id="PTHR42759:SF1">
    <property type="entry name" value="MAGNESIUM-CHELATASE SUBUNIT CHLD"/>
    <property type="match status" value="1"/>
</dbReference>
<dbReference type="InterPro" id="IPR003593">
    <property type="entry name" value="AAA+_ATPase"/>
</dbReference>
<dbReference type="AlphaFoldDB" id="E0SNJ0"/>
<dbReference type="SUPFAM" id="SSF52540">
    <property type="entry name" value="P-loop containing nucleoside triphosphate hydrolases"/>
    <property type="match status" value="1"/>
</dbReference>